<dbReference type="Proteomes" id="UP000623687">
    <property type="component" value="Unassembled WGS sequence"/>
</dbReference>
<dbReference type="InterPro" id="IPR020471">
    <property type="entry name" value="AKR"/>
</dbReference>
<feature type="domain" description="NADP-dependent oxidoreductase" evidence="1">
    <location>
        <begin position="54"/>
        <end position="179"/>
    </location>
</feature>
<dbReference type="EMBL" id="JACETU010000005">
    <property type="protein sequence ID" value="KAF7428158.1"/>
    <property type="molecule type" value="Genomic_DNA"/>
</dbReference>
<dbReference type="SUPFAM" id="SSF51430">
    <property type="entry name" value="NAD(P)-linked oxidoreductase"/>
    <property type="match status" value="1"/>
</dbReference>
<dbReference type="InterPro" id="IPR018170">
    <property type="entry name" value="Aldo/ket_reductase_CS"/>
</dbReference>
<sequence>MTGTDDSSGKTRRLSPDERPTFVDTWKDMEKLLDSGIQITASHTTAFIFIQLPSGKVKTIGVSNFSVKTLTELLPHCTVIPATNQVQLHPCLPQVELKAFCEEKGILLTAYTPLGRAESKVLLEHKTIIDITKSLGVTPAQVQPLLLFKSLSWSVQRNIIVVPKSEDDQRMQANISVSEAVERPYTLRADKNDQPPACPFIRRAYQTNQQDT</sequence>
<dbReference type="VEuPathDB" id="FungiDB:PC9H_007379"/>
<dbReference type="RefSeq" id="XP_036630530.1">
    <property type="nucleotide sequence ID" value="XM_036776910.1"/>
</dbReference>
<keyword evidence="3" id="KW-1185">Reference proteome</keyword>
<organism evidence="2 3">
    <name type="scientific">Pleurotus ostreatus</name>
    <name type="common">Oyster mushroom</name>
    <name type="synonym">White-rot fungus</name>
    <dbReference type="NCBI Taxonomy" id="5322"/>
    <lineage>
        <taxon>Eukaryota</taxon>
        <taxon>Fungi</taxon>
        <taxon>Dikarya</taxon>
        <taxon>Basidiomycota</taxon>
        <taxon>Agaricomycotina</taxon>
        <taxon>Agaricomycetes</taxon>
        <taxon>Agaricomycetidae</taxon>
        <taxon>Agaricales</taxon>
        <taxon>Pleurotineae</taxon>
        <taxon>Pleurotaceae</taxon>
        <taxon>Pleurotus</taxon>
    </lineage>
</organism>
<dbReference type="OrthoDB" id="5945798at2759"/>
<dbReference type="GO" id="GO:0016491">
    <property type="term" value="F:oxidoreductase activity"/>
    <property type="evidence" value="ECO:0007669"/>
    <property type="project" value="InterPro"/>
</dbReference>
<dbReference type="PRINTS" id="PR00069">
    <property type="entry name" value="ALDKETRDTASE"/>
</dbReference>
<dbReference type="AlphaFoldDB" id="A0A8H6ZV87"/>
<dbReference type="InterPro" id="IPR036812">
    <property type="entry name" value="NAD(P)_OxRdtase_dom_sf"/>
</dbReference>
<gene>
    <name evidence="2" type="ORF">PC9H_007379</name>
</gene>
<protein>
    <recommendedName>
        <fullName evidence="1">NADP-dependent oxidoreductase domain-containing protein</fullName>
    </recommendedName>
</protein>
<dbReference type="GeneID" id="59377197"/>
<dbReference type="InterPro" id="IPR023210">
    <property type="entry name" value="NADP_OxRdtase_dom"/>
</dbReference>
<comment type="caution">
    <text evidence="2">The sequence shown here is derived from an EMBL/GenBank/DDBJ whole genome shotgun (WGS) entry which is preliminary data.</text>
</comment>
<proteinExistence type="predicted"/>
<dbReference type="Pfam" id="PF00248">
    <property type="entry name" value="Aldo_ket_red"/>
    <property type="match status" value="1"/>
</dbReference>
<evidence type="ECO:0000259" key="1">
    <source>
        <dbReference type="Pfam" id="PF00248"/>
    </source>
</evidence>
<evidence type="ECO:0000313" key="2">
    <source>
        <dbReference type="EMBL" id="KAF7428158.1"/>
    </source>
</evidence>
<dbReference type="PANTHER" id="PTHR11732">
    <property type="entry name" value="ALDO/KETO REDUCTASE"/>
    <property type="match status" value="1"/>
</dbReference>
<accession>A0A8H6ZV87</accession>
<dbReference type="PROSITE" id="PS00062">
    <property type="entry name" value="ALDOKETO_REDUCTASE_2"/>
    <property type="match status" value="1"/>
</dbReference>
<dbReference type="Gene3D" id="3.20.20.100">
    <property type="entry name" value="NADP-dependent oxidoreductase domain"/>
    <property type="match status" value="1"/>
</dbReference>
<evidence type="ECO:0000313" key="3">
    <source>
        <dbReference type="Proteomes" id="UP000623687"/>
    </source>
</evidence>
<reference evidence="2" key="1">
    <citation type="submission" date="2019-07" db="EMBL/GenBank/DDBJ databases">
        <authorList>
            <person name="Palmer J.M."/>
        </authorList>
    </citation>
    <scope>NUCLEOTIDE SEQUENCE</scope>
    <source>
        <strain evidence="2">PC9</strain>
    </source>
</reference>
<name>A0A8H6ZV87_PLEOS</name>